<dbReference type="Proteomes" id="UP001060085">
    <property type="component" value="Linkage Group LG02"/>
</dbReference>
<accession>A0ACC0BTJ0</accession>
<organism evidence="1 2">
    <name type="scientific">Catharanthus roseus</name>
    <name type="common">Madagascar periwinkle</name>
    <name type="synonym">Vinca rosea</name>
    <dbReference type="NCBI Taxonomy" id="4058"/>
    <lineage>
        <taxon>Eukaryota</taxon>
        <taxon>Viridiplantae</taxon>
        <taxon>Streptophyta</taxon>
        <taxon>Embryophyta</taxon>
        <taxon>Tracheophyta</taxon>
        <taxon>Spermatophyta</taxon>
        <taxon>Magnoliopsida</taxon>
        <taxon>eudicotyledons</taxon>
        <taxon>Gunneridae</taxon>
        <taxon>Pentapetalae</taxon>
        <taxon>asterids</taxon>
        <taxon>lamiids</taxon>
        <taxon>Gentianales</taxon>
        <taxon>Apocynaceae</taxon>
        <taxon>Rauvolfioideae</taxon>
        <taxon>Vinceae</taxon>
        <taxon>Catharanthinae</taxon>
        <taxon>Catharanthus</taxon>
    </lineage>
</organism>
<sequence length="98" mass="11020">MEIRLGPITGAQRKRLELQEDNHEDNDMIVHIIEALKSKYGGFEAKEKHPKSPLPSQIGFCLEILGSWQPTAHGRSYPTVAGRSRELESLITLLGRNL</sequence>
<evidence type="ECO:0000313" key="2">
    <source>
        <dbReference type="Proteomes" id="UP001060085"/>
    </source>
</evidence>
<comment type="caution">
    <text evidence="1">The sequence shown here is derived from an EMBL/GenBank/DDBJ whole genome shotgun (WGS) entry which is preliminary data.</text>
</comment>
<keyword evidence="2" id="KW-1185">Reference proteome</keyword>
<evidence type="ECO:0000313" key="1">
    <source>
        <dbReference type="EMBL" id="KAI5675924.1"/>
    </source>
</evidence>
<name>A0ACC0BTJ0_CATRO</name>
<proteinExistence type="predicted"/>
<protein>
    <submittedName>
        <fullName evidence="1">Uncharacterized protein</fullName>
    </submittedName>
</protein>
<dbReference type="EMBL" id="CM044702">
    <property type="protein sequence ID" value="KAI5675924.1"/>
    <property type="molecule type" value="Genomic_DNA"/>
</dbReference>
<gene>
    <name evidence="1" type="ORF">M9H77_06874</name>
</gene>
<reference evidence="2" key="1">
    <citation type="journal article" date="2023" name="Nat. Plants">
        <title>Single-cell RNA sequencing provides a high-resolution roadmap for understanding the multicellular compartmentation of specialized metabolism.</title>
        <authorList>
            <person name="Sun S."/>
            <person name="Shen X."/>
            <person name="Li Y."/>
            <person name="Li Y."/>
            <person name="Wang S."/>
            <person name="Li R."/>
            <person name="Zhang H."/>
            <person name="Shen G."/>
            <person name="Guo B."/>
            <person name="Wei J."/>
            <person name="Xu J."/>
            <person name="St-Pierre B."/>
            <person name="Chen S."/>
            <person name="Sun C."/>
        </authorList>
    </citation>
    <scope>NUCLEOTIDE SEQUENCE [LARGE SCALE GENOMIC DNA]</scope>
</reference>